<dbReference type="InterPro" id="IPR005033">
    <property type="entry name" value="YEATS"/>
</dbReference>
<evidence type="ECO:0000256" key="2">
    <source>
        <dbReference type="SAM" id="Coils"/>
    </source>
</evidence>
<dbReference type="CDD" id="cd16907">
    <property type="entry name" value="YEATS_YEATS2_like"/>
    <property type="match status" value="1"/>
</dbReference>
<feature type="coiled-coil region" evidence="2">
    <location>
        <begin position="352"/>
        <end position="386"/>
    </location>
</feature>
<gene>
    <name evidence="5" type="ORF">KGM_214550</name>
</gene>
<accession>A0A212FI72</accession>
<dbReference type="FunCoup" id="A0A212FI72">
    <property type="interactions" value="48"/>
</dbReference>
<evidence type="ECO:0000256" key="3">
    <source>
        <dbReference type="SAM" id="MobiDB-lite"/>
    </source>
</evidence>
<dbReference type="Gene3D" id="2.60.40.1970">
    <property type="entry name" value="YEATS domain"/>
    <property type="match status" value="1"/>
</dbReference>
<dbReference type="STRING" id="278856.A0A212FI72"/>
<feature type="region of interest" description="Disordered" evidence="3">
    <location>
        <begin position="1"/>
        <end position="29"/>
    </location>
</feature>
<dbReference type="Pfam" id="PF22951">
    <property type="entry name" value="3HBD"/>
    <property type="match status" value="1"/>
</dbReference>
<feature type="region of interest" description="Disordered" evidence="3">
    <location>
        <begin position="162"/>
        <end position="212"/>
    </location>
</feature>
<keyword evidence="2" id="KW-0175">Coiled coil</keyword>
<protein>
    <submittedName>
        <fullName evidence="5">YEATS domain containing 2</fullName>
    </submittedName>
</protein>
<keyword evidence="6" id="KW-1185">Reference proteome</keyword>
<evidence type="ECO:0000256" key="1">
    <source>
        <dbReference type="PROSITE-ProRule" id="PRU00376"/>
    </source>
</evidence>
<dbReference type="Pfam" id="PF03366">
    <property type="entry name" value="YEATS"/>
    <property type="match status" value="1"/>
</dbReference>
<dbReference type="KEGG" id="dpl:KGM_214550"/>
<dbReference type="Proteomes" id="UP000007151">
    <property type="component" value="Unassembled WGS sequence"/>
</dbReference>
<dbReference type="InterPro" id="IPR055129">
    <property type="entry name" value="YEATS_dom"/>
</dbReference>
<reference evidence="5 6" key="1">
    <citation type="journal article" date="2011" name="Cell">
        <title>The monarch butterfly genome yields insights into long-distance migration.</title>
        <authorList>
            <person name="Zhan S."/>
            <person name="Merlin C."/>
            <person name="Boore J.L."/>
            <person name="Reppert S.M."/>
        </authorList>
    </citation>
    <scope>NUCLEOTIDE SEQUENCE [LARGE SCALE GENOMIC DNA]</scope>
    <source>
        <strain evidence="5">F-2</strain>
    </source>
</reference>
<keyword evidence="1" id="KW-0539">Nucleus</keyword>
<feature type="compositionally biased region" description="Basic and acidic residues" evidence="3">
    <location>
        <begin position="184"/>
        <end position="194"/>
    </location>
</feature>
<comment type="subcellular location">
    <subcellularLocation>
        <location evidence="1">Nucleus</location>
    </subcellularLocation>
</comment>
<dbReference type="PROSITE" id="PS51037">
    <property type="entry name" value="YEATS"/>
    <property type="match status" value="1"/>
</dbReference>
<organism evidence="5 6">
    <name type="scientific">Danaus plexippus plexippus</name>
    <dbReference type="NCBI Taxonomy" id="278856"/>
    <lineage>
        <taxon>Eukaryota</taxon>
        <taxon>Metazoa</taxon>
        <taxon>Ecdysozoa</taxon>
        <taxon>Arthropoda</taxon>
        <taxon>Hexapoda</taxon>
        <taxon>Insecta</taxon>
        <taxon>Pterygota</taxon>
        <taxon>Neoptera</taxon>
        <taxon>Endopterygota</taxon>
        <taxon>Lepidoptera</taxon>
        <taxon>Glossata</taxon>
        <taxon>Ditrysia</taxon>
        <taxon>Papilionoidea</taxon>
        <taxon>Nymphalidae</taxon>
        <taxon>Danainae</taxon>
        <taxon>Danaini</taxon>
        <taxon>Danaina</taxon>
        <taxon>Danaus</taxon>
        <taxon>Danaus</taxon>
    </lineage>
</organism>
<dbReference type="GO" id="GO:0006355">
    <property type="term" value="P:regulation of DNA-templated transcription"/>
    <property type="evidence" value="ECO:0007669"/>
    <property type="project" value="InterPro"/>
</dbReference>
<dbReference type="PANTHER" id="PTHR23195">
    <property type="entry name" value="YEATS DOMAIN"/>
    <property type="match status" value="1"/>
</dbReference>
<evidence type="ECO:0000259" key="4">
    <source>
        <dbReference type="PROSITE" id="PS51037"/>
    </source>
</evidence>
<dbReference type="EMBL" id="AGBW02008426">
    <property type="protein sequence ID" value="OWR53430.1"/>
    <property type="molecule type" value="Genomic_DNA"/>
</dbReference>
<dbReference type="InterPro" id="IPR055127">
    <property type="entry name" value="YEATS2_3HBD"/>
</dbReference>
<feature type="compositionally biased region" description="Basic and acidic residues" evidence="3">
    <location>
        <begin position="1"/>
        <end position="28"/>
    </location>
</feature>
<dbReference type="eggNOG" id="KOG3149">
    <property type="taxonomic scope" value="Eukaryota"/>
</dbReference>
<sequence>MEHKEEYHDPDYPEAPAVEKPDKPKVSQEDNIQTIKTIIRREFQNELDVREREVNLIDQRMSLARRYLHELRYAVVNSYYNNQKLQLSATQVEDEVAAQTEPRARSEVSSILRNTQPRIHPSVQKLLGKKSVAIEEIFKSRAPRKTRRDYGAMVQKRNYTISADETKSLRPDKNEPGLNVVKTESNEHEDRSEAKGQVPSSSRPKKIPRQIDPKVNNVITVDEVTRNQMKHRYRVIIGNTSKYAPPASRCDRSTHKWLLYVRGAPVVEAITVRLHHSYAPHDTVHIDKPPFQVCRRGWGEFPALVTLHFLKSYLNRPATITHTIKLDRQYTGLQTLGAETVVDVWLYSTPDMIEHQQRDEEVKEIKEEVKEEVREEENRVSGDDKQDSWLEFFAKDTSQVNVDEMLVKNEIKTETVMDKHGDDNDEVSDEVKNTQNKRIMKYIEPTTGKIYYLEMDRALDLTKVQEIVINSEGNVKTAKISPLKTNGLKTTKNKESILRSLLKTEDCDEYTYDHIENDHCYLASDWYKRDHRQARVEEARDKSKSLVYSKYKDIISKFTCVKSMVSYLLKHMPLVSEAAGDAGYVSMFPFVVTSDDRYWKLDFAKRRNMEWSRAKLINKLLTETFKADPGKVWRTKQILVYSRLHGYYPIRREKADLRTDEWSSWNDLDEGKSESNIREVFPNESDLSTLSVFNKSDYVTEGAVVDLDVSGSDEEIEIVGDVSGQKKPVLVERPVSDDVLPVDSSDRLRFLFIEKVCEDIGIVLRNEDIGHGYSYSSVHSVLLSATKCFAEELIRSSLARQLTSELGEGRVWVGWSRPRVCLQHVFLATSDSRLQLVTSSHLAAAAHTHTPPPL</sequence>
<evidence type="ECO:0000313" key="6">
    <source>
        <dbReference type="Proteomes" id="UP000007151"/>
    </source>
</evidence>
<dbReference type="GO" id="GO:0005634">
    <property type="term" value="C:nucleus"/>
    <property type="evidence" value="ECO:0007669"/>
    <property type="project" value="UniProtKB-SubCell"/>
</dbReference>
<comment type="caution">
    <text evidence="5">The sequence shown here is derived from an EMBL/GenBank/DDBJ whole genome shotgun (WGS) entry which is preliminary data.</text>
</comment>
<dbReference type="InterPro" id="IPR038704">
    <property type="entry name" value="YEAST_sf"/>
</dbReference>
<name>A0A212FI72_DANPL</name>
<feature type="domain" description="YEATS" evidence="4">
    <location>
        <begin position="225"/>
        <end position="389"/>
    </location>
</feature>
<dbReference type="OrthoDB" id="1741717at2759"/>
<feature type="compositionally biased region" description="Basic and acidic residues" evidence="3">
    <location>
        <begin position="164"/>
        <end position="175"/>
    </location>
</feature>
<evidence type="ECO:0000313" key="5">
    <source>
        <dbReference type="EMBL" id="OWR53430.1"/>
    </source>
</evidence>
<dbReference type="AlphaFoldDB" id="A0A212FI72"/>
<proteinExistence type="predicted"/>